<sequence length="152" mass="17037">MSQILPTTTIEPSIEPYTEPYENNPSEEETIQLTQNPNPKTDGTVTPNPTIVVPSQVDTPPIMFKSKKAKSYDSSKIRRSSESYSELEKIVLEPLTSSKFVPLKTSPASIKKVSATAVKVPKKKNLLEGKCLKMNYLKFPLIHPEEEAKFEQ</sequence>
<dbReference type="Proteomes" id="UP000236291">
    <property type="component" value="Unassembled WGS sequence"/>
</dbReference>
<feature type="compositionally biased region" description="Polar residues" evidence="1">
    <location>
        <begin position="31"/>
        <end position="49"/>
    </location>
</feature>
<dbReference type="AlphaFoldDB" id="A0A2K3KNX7"/>
<proteinExistence type="predicted"/>
<accession>A0A2K3KNX7</accession>
<reference evidence="2 3" key="2">
    <citation type="journal article" date="2017" name="Front. Plant Sci.">
        <title>Gene Classification and Mining of Molecular Markers Useful in Red Clover (Trifolium pratense) Breeding.</title>
        <authorList>
            <person name="Istvanek J."/>
            <person name="Dluhosova J."/>
            <person name="Dluhos P."/>
            <person name="Patkova L."/>
            <person name="Nedelnik J."/>
            <person name="Repkova J."/>
        </authorList>
    </citation>
    <scope>NUCLEOTIDE SEQUENCE [LARGE SCALE GENOMIC DNA]</scope>
    <source>
        <strain evidence="3">cv. Tatra</strain>
        <tissue evidence="2">Young leaves</tissue>
    </source>
</reference>
<name>A0A2K3KNX7_TRIPR</name>
<organism evidence="2 3">
    <name type="scientific">Trifolium pratense</name>
    <name type="common">Red clover</name>
    <dbReference type="NCBI Taxonomy" id="57577"/>
    <lineage>
        <taxon>Eukaryota</taxon>
        <taxon>Viridiplantae</taxon>
        <taxon>Streptophyta</taxon>
        <taxon>Embryophyta</taxon>
        <taxon>Tracheophyta</taxon>
        <taxon>Spermatophyta</taxon>
        <taxon>Magnoliopsida</taxon>
        <taxon>eudicotyledons</taxon>
        <taxon>Gunneridae</taxon>
        <taxon>Pentapetalae</taxon>
        <taxon>rosids</taxon>
        <taxon>fabids</taxon>
        <taxon>Fabales</taxon>
        <taxon>Fabaceae</taxon>
        <taxon>Papilionoideae</taxon>
        <taxon>50 kb inversion clade</taxon>
        <taxon>NPAAA clade</taxon>
        <taxon>Hologalegina</taxon>
        <taxon>IRL clade</taxon>
        <taxon>Trifolieae</taxon>
        <taxon>Trifolium</taxon>
    </lineage>
</organism>
<comment type="caution">
    <text evidence="2">The sequence shown here is derived from an EMBL/GenBank/DDBJ whole genome shotgun (WGS) entry which is preliminary data.</text>
</comment>
<reference evidence="2 3" key="1">
    <citation type="journal article" date="2014" name="Am. J. Bot.">
        <title>Genome assembly and annotation for red clover (Trifolium pratense; Fabaceae).</title>
        <authorList>
            <person name="Istvanek J."/>
            <person name="Jaros M."/>
            <person name="Krenek A."/>
            <person name="Repkova J."/>
        </authorList>
    </citation>
    <scope>NUCLEOTIDE SEQUENCE [LARGE SCALE GENOMIC DNA]</scope>
    <source>
        <strain evidence="3">cv. Tatra</strain>
        <tissue evidence="2">Young leaves</tissue>
    </source>
</reference>
<evidence type="ECO:0000256" key="1">
    <source>
        <dbReference type="SAM" id="MobiDB-lite"/>
    </source>
</evidence>
<protein>
    <submittedName>
        <fullName evidence="2">Uncharacterized protein</fullName>
    </submittedName>
</protein>
<feature type="region of interest" description="Disordered" evidence="1">
    <location>
        <begin position="1"/>
        <end position="57"/>
    </location>
</feature>
<evidence type="ECO:0000313" key="2">
    <source>
        <dbReference type="EMBL" id="PNX68007.1"/>
    </source>
</evidence>
<feature type="compositionally biased region" description="Polar residues" evidence="1">
    <location>
        <begin position="1"/>
        <end position="11"/>
    </location>
</feature>
<dbReference type="EMBL" id="ASHM01103827">
    <property type="protein sequence ID" value="PNX68007.1"/>
    <property type="molecule type" value="Genomic_DNA"/>
</dbReference>
<evidence type="ECO:0000313" key="3">
    <source>
        <dbReference type="Proteomes" id="UP000236291"/>
    </source>
</evidence>
<gene>
    <name evidence="2" type="ORF">L195_g055933</name>
</gene>